<evidence type="ECO:0000256" key="1">
    <source>
        <dbReference type="SAM" id="MobiDB-lite"/>
    </source>
</evidence>
<evidence type="ECO:0000313" key="2">
    <source>
        <dbReference type="EMBL" id="KAJ8383547.1"/>
    </source>
</evidence>
<feature type="compositionally biased region" description="Basic and acidic residues" evidence="1">
    <location>
        <begin position="222"/>
        <end position="242"/>
    </location>
</feature>
<dbReference type="EMBL" id="JAINUG010000290">
    <property type="protein sequence ID" value="KAJ8383547.1"/>
    <property type="molecule type" value="Genomic_DNA"/>
</dbReference>
<name>A0AAD7W4K7_9TELE</name>
<feature type="compositionally biased region" description="Basic and acidic residues" evidence="1">
    <location>
        <begin position="140"/>
        <end position="150"/>
    </location>
</feature>
<accession>A0AAD7W4K7</accession>
<dbReference type="Gene3D" id="1.25.40.10">
    <property type="entry name" value="Tetratricopeptide repeat domain"/>
    <property type="match status" value="1"/>
</dbReference>
<dbReference type="Proteomes" id="UP001221898">
    <property type="component" value="Unassembled WGS sequence"/>
</dbReference>
<proteinExistence type="predicted"/>
<gene>
    <name evidence="2" type="ORF">AAFF_G00219270</name>
</gene>
<feature type="region of interest" description="Disordered" evidence="1">
    <location>
        <begin position="213"/>
        <end position="242"/>
    </location>
</feature>
<keyword evidence="3" id="KW-1185">Reference proteome</keyword>
<evidence type="ECO:0000313" key="3">
    <source>
        <dbReference type="Proteomes" id="UP001221898"/>
    </source>
</evidence>
<protein>
    <recommendedName>
        <fullName evidence="4">Pentatricopeptide repeat-containing protein</fullName>
    </recommendedName>
</protein>
<feature type="compositionally biased region" description="Low complexity" evidence="1">
    <location>
        <begin position="117"/>
        <end position="131"/>
    </location>
</feature>
<sequence>MSVLRLCAFPKCQTARIFLERNVRHLLYADHCHVCLRIRDGSHRRVAETPWSTYRRNYSAVIPKKEDGKKRIWEQSQLLDVLEARILQLQSNVVLDVKRSKVQFVKVSKAGREAAPRKGPAGRKGAAADPPAQKHGPSRWMEKLKEEKSSKASKLLQHMQKATDKPAKAQATDAGPKRPSVTMKTIPASKMADAKQQLPLKSRVVAVATAAPPVVQSRSRKKEPPAAEEQARGAQLMRDREGNGYSDAQLSVRCYLEACSFSGDVTRAQRCLLGHHHQLNRRKLLSIGGYNFMMKVWANRGSLNQIGRLFVLMEEAGLKPNLTSYAAALECMGRKPDPSPRVILRCLEQLEEVGLSVEDLFRHCVFRQDEREVVLKAIRMVEPAEFSL</sequence>
<organism evidence="2 3">
    <name type="scientific">Aldrovandia affinis</name>
    <dbReference type="NCBI Taxonomy" id="143900"/>
    <lineage>
        <taxon>Eukaryota</taxon>
        <taxon>Metazoa</taxon>
        <taxon>Chordata</taxon>
        <taxon>Craniata</taxon>
        <taxon>Vertebrata</taxon>
        <taxon>Euteleostomi</taxon>
        <taxon>Actinopterygii</taxon>
        <taxon>Neopterygii</taxon>
        <taxon>Teleostei</taxon>
        <taxon>Notacanthiformes</taxon>
        <taxon>Halosauridae</taxon>
        <taxon>Aldrovandia</taxon>
    </lineage>
</organism>
<reference evidence="2" key="1">
    <citation type="journal article" date="2023" name="Science">
        <title>Genome structures resolve the early diversification of teleost fishes.</title>
        <authorList>
            <person name="Parey E."/>
            <person name="Louis A."/>
            <person name="Montfort J."/>
            <person name="Bouchez O."/>
            <person name="Roques C."/>
            <person name="Iampietro C."/>
            <person name="Lluch J."/>
            <person name="Castinel A."/>
            <person name="Donnadieu C."/>
            <person name="Desvignes T."/>
            <person name="Floi Bucao C."/>
            <person name="Jouanno E."/>
            <person name="Wen M."/>
            <person name="Mejri S."/>
            <person name="Dirks R."/>
            <person name="Jansen H."/>
            <person name="Henkel C."/>
            <person name="Chen W.J."/>
            <person name="Zahm M."/>
            <person name="Cabau C."/>
            <person name="Klopp C."/>
            <person name="Thompson A.W."/>
            <person name="Robinson-Rechavi M."/>
            <person name="Braasch I."/>
            <person name="Lecointre G."/>
            <person name="Bobe J."/>
            <person name="Postlethwait J.H."/>
            <person name="Berthelot C."/>
            <person name="Roest Crollius H."/>
            <person name="Guiguen Y."/>
        </authorList>
    </citation>
    <scope>NUCLEOTIDE SEQUENCE</scope>
    <source>
        <strain evidence="2">NC1722</strain>
    </source>
</reference>
<dbReference type="AlphaFoldDB" id="A0AAD7W4K7"/>
<evidence type="ECO:0008006" key="4">
    <source>
        <dbReference type="Google" id="ProtNLM"/>
    </source>
</evidence>
<comment type="caution">
    <text evidence="2">The sequence shown here is derived from an EMBL/GenBank/DDBJ whole genome shotgun (WGS) entry which is preliminary data.</text>
</comment>
<feature type="region of interest" description="Disordered" evidence="1">
    <location>
        <begin position="110"/>
        <end position="181"/>
    </location>
</feature>
<dbReference type="InterPro" id="IPR011990">
    <property type="entry name" value="TPR-like_helical_dom_sf"/>
</dbReference>